<dbReference type="Proteomes" id="UP000302139">
    <property type="component" value="Unassembled WGS sequence"/>
</dbReference>
<proteinExistence type="predicted"/>
<gene>
    <name evidence="1" type="ORF">SAV14893_098600</name>
</gene>
<reference evidence="1 2" key="1">
    <citation type="submission" date="2019-04" db="EMBL/GenBank/DDBJ databases">
        <title>Draft genome sequences of Streptomyces avermitilis NBRC 14893.</title>
        <authorList>
            <person name="Komaki H."/>
            <person name="Tamura T."/>
            <person name="Hosoyama A."/>
        </authorList>
    </citation>
    <scope>NUCLEOTIDE SEQUENCE [LARGE SCALE GENOMIC DNA]</scope>
    <source>
        <strain evidence="1 2">NBRC 14893</strain>
    </source>
</reference>
<dbReference type="AlphaFoldDB" id="A0A4D4MGR8"/>
<dbReference type="EMBL" id="BJHX01000005">
    <property type="protein sequence ID" value="GDY70467.1"/>
    <property type="molecule type" value="Genomic_DNA"/>
</dbReference>
<sequence length="452" mass="49537">MTVRVESNSYLTEEQHQVYQLRDSLERNGGTPIGFLELLAAVMAEGTWKKVPSGVNQEKPFNSFSEFIEANPPFGLGASVENVRILLQLRHPHEGVPRIREQMDAMRAEVTRLLGPDPERDPVARDARVFGAYDRSGGWVFGLLVARNVQPGAVGRRPSETWGVDDGDAEKVSASRFAEMAGTSAARVMRFYRAWERAAADSKVPSFDQLTPGQEIDLPDANLWGDYFTVYEQSTDRRERIAEEAKAAGTSYTEAMKVAKNPAAMRTAILGDPKTAEAARDALMGRTELRATVVAQAMSDPAIRKEAAAQTRKAERIEFVRQVATDGKAKTPAGQIIELTSQARQKVSACLAAVEDSEATPESVTDAYETVREAIEETVESDRDLQTIEQRTQYLKALKSTAKGIESIDPQQLATVIDDDVRESIKQLQQRINALASSIADPNAEASAPVVG</sequence>
<dbReference type="GeneID" id="41537134"/>
<name>A0A4D4MGR8_STRAX</name>
<dbReference type="RefSeq" id="WP_011109671.1">
    <property type="nucleotide sequence ID" value="NZ_BAABTN010000019.1"/>
</dbReference>
<protein>
    <submittedName>
        <fullName evidence="1">Uncharacterized protein</fullName>
    </submittedName>
</protein>
<organism evidence="1 2">
    <name type="scientific">Streptomyces avermitilis</name>
    <dbReference type="NCBI Taxonomy" id="33903"/>
    <lineage>
        <taxon>Bacteria</taxon>
        <taxon>Bacillati</taxon>
        <taxon>Actinomycetota</taxon>
        <taxon>Actinomycetes</taxon>
        <taxon>Kitasatosporales</taxon>
        <taxon>Streptomycetaceae</taxon>
        <taxon>Streptomyces</taxon>
    </lineage>
</organism>
<comment type="caution">
    <text evidence="1">The sequence shown here is derived from an EMBL/GenBank/DDBJ whole genome shotgun (WGS) entry which is preliminary data.</text>
</comment>
<accession>A0A4D4MGR8</accession>
<evidence type="ECO:0000313" key="2">
    <source>
        <dbReference type="Proteomes" id="UP000302139"/>
    </source>
</evidence>
<evidence type="ECO:0000313" key="1">
    <source>
        <dbReference type="EMBL" id="GDY70467.1"/>
    </source>
</evidence>